<dbReference type="EMBL" id="CAJFDH010000004">
    <property type="protein sequence ID" value="CAD5219080.1"/>
    <property type="molecule type" value="Genomic_DNA"/>
</dbReference>
<dbReference type="EMBL" id="CAJFCW020000004">
    <property type="protein sequence ID" value="CAG9112320.1"/>
    <property type="molecule type" value="Genomic_DNA"/>
</dbReference>
<sequence length="139" mass="16300">MRHRRYPVKKTTKIKASDPLSKGKGGGKKVDLKKKNRPPTLDEIDHQMVPRRLKEIEEAKNNELNGEGKKKKKKRNKNKFLELTAKMGFQQRPWEDNQQLMKRIMRTKNKALDDEMIKVKAGTAGRDVKELEKEFDETE</sequence>
<dbReference type="Proteomes" id="UP000783686">
    <property type="component" value="Unassembled WGS sequence"/>
</dbReference>
<dbReference type="OrthoDB" id="5876637at2759"/>
<proteinExistence type="predicted"/>
<feature type="compositionally biased region" description="Basic residues" evidence="1">
    <location>
        <begin position="25"/>
        <end position="37"/>
    </location>
</feature>
<feature type="region of interest" description="Disordered" evidence="1">
    <location>
        <begin position="1"/>
        <end position="42"/>
    </location>
</feature>
<dbReference type="AlphaFoldDB" id="A0A811KUF0"/>
<gene>
    <name evidence="2" type="ORF">BOKJ2_LOCUS8265</name>
</gene>
<name>A0A811KUF0_9BILA</name>
<evidence type="ECO:0000313" key="3">
    <source>
        <dbReference type="Proteomes" id="UP000614601"/>
    </source>
</evidence>
<comment type="caution">
    <text evidence="2">The sequence shown here is derived from an EMBL/GenBank/DDBJ whole genome shotgun (WGS) entry which is preliminary data.</text>
</comment>
<evidence type="ECO:0000313" key="2">
    <source>
        <dbReference type="EMBL" id="CAD5219080.1"/>
    </source>
</evidence>
<dbReference type="Proteomes" id="UP000614601">
    <property type="component" value="Unassembled WGS sequence"/>
</dbReference>
<feature type="region of interest" description="Disordered" evidence="1">
    <location>
        <begin position="57"/>
        <end position="85"/>
    </location>
</feature>
<reference evidence="2" key="1">
    <citation type="submission" date="2020-09" db="EMBL/GenBank/DDBJ databases">
        <authorList>
            <person name="Kikuchi T."/>
        </authorList>
    </citation>
    <scope>NUCLEOTIDE SEQUENCE</scope>
    <source>
        <strain evidence="2">SH1</strain>
    </source>
</reference>
<feature type="compositionally biased region" description="Basic residues" evidence="1">
    <location>
        <begin position="69"/>
        <end position="78"/>
    </location>
</feature>
<feature type="compositionally biased region" description="Basic residues" evidence="1">
    <location>
        <begin position="1"/>
        <end position="13"/>
    </location>
</feature>
<protein>
    <submittedName>
        <fullName evidence="2">Uncharacterized protein</fullName>
    </submittedName>
</protein>
<keyword evidence="3" id="KW-1185">Reference proteome</keyword>
<evidence type="ECO:0000256" key="1">
    <source>
        <dbReference type="SAM" id="MobiDB-lite"/>
    </source>
</evidence>
<accession>A0A811KUF0</accession>
<organism evidence="2 3">
    <name type="scientific">Bursaphelenchus okinawaensis</name>
    <dbReference type="NCBI Taxonomy" id="465554"/>
    <lineage>
        <taxon>Eukaryota</taxon>
        <taxon>Metazoa</taxon>
        <taxon>Ecdysozoa</taxon>
        <taxon>Nematoda</taxon>
        <taxon>Chromadorea</taxon>
        <taxon>Rhabditida</taxon>
        <taxon>Tylenchina</taxon>
        <taxon>Tylenchomorpha</taxon>
        <taxon>Aphelenchoidea</taxon>
        <taxon>Aphelenchoididae</taxon>
        <taxon>Bursaphelenchus</taxon>
    </lineage>
</organism>